<sequence>MDDKNLSEHVEAIPNAEREDDTAPPKDLSAMYAVNDAEREMTYWQGIKRYRIALLYCLFVSQGSMLNGLDGSLQGSIISVPAFRQAFGTLVNGEYIVPAGWQSAWNGGQRFASRFIALGAGSLGDLIGRRNTLFIACVTCIVSVFMMVFVKDHNYIQQLFARMINGGSCAIFSAVAGVYACELSPLPVRGLTTAGHGLNIWIVIGQL</sequence>
<dbReference type="SUPFAM" id="SSF103473">
    <property type="entry name" value="MFS general substrate transporter"/>
    <property type="match status" value="1"/>
</dbReference>
<feature type="compositionally biased region" description="Basic and acidic residues" evidence="6">
    <location>
        <begin position="1"/>
        <end position="11"/>
    </location>
</feature>
<evidence type="ECO:0000256" key="2">
    <source>
        <dbReference type="ARBA" id="ARBA00010992"/>
    </source>
</evidence>
<keyword evidence="3 7" id="KW-0812">Transmembrane</keyword>
<evidence type="ECO:0000313" key="9">
    <source>
        <dbReference type="EMBL" id="RSH93895.1"/>
    </source>
</evidence>
<reference evidence="9 10" key="1">
    <citation type="submission" date="2018-11" db="EMBL/GenBank/DDBJ databases">
        <title>Genome sequence of Saitozyma podzolica DSM 27192.</title>
        <authorList>
            <person name="Aliyu H."/>
            <person name="Gorte O."/>
            <person name="Ochsenreither K."/>
        </authorList>
    </citation>
    <scope>NUCLEOTIDE SEQUENCE [LARGE SCALE GENOMIC DNA]</scope>
    <source>
        <strain evidence="9 10">DSM 27192</strain>
    </source>
</reference>
<proteinExistence type="inferred from homology"/>
<evidence type="ECO:0000256" key="4">
    <source>
        <dbReference type="ARBA" id="ARBA00022989"/>
    </source>
</evidence>
<comment type="caution">
    <text evidence="9">The sequence shown here is derived from an EMBL/GenBank/DDBJ whole genome shotgun (WGS) entry which is preliminary data.</text>
</comment>
<dbReference type="InterPro" id="IPR050360">
    <property type="entry name" value="MFS_Sugar_Transporters"/>
</dbReference>
<evidence type="ECO:0000256" key="3">
    <source>
        <dbReference type="ARBA" id="ARBA00022692"/>
    </source>
</evidence>
<dbReference type="InterPro" id="IPR020846">
    <property type="entry name" value="MFS_dom"/>
</dbReference>
<dbReference type="OrthoDB" id="6612291at2759"/>
<feature type="region of interest" description="Disordered" evidence="6">
    <location>
        <begin position="1"/>
        <end position="25"/>
    </location>
</feature>
<accession>A0A427YS69</accession>
<dbReference type="AlphaFoldDB" id="A0A427YS69"/>
<dbReference type="PROSITE" id="PS50850">
    <property type="entry name" value="MFS"/>
    <property type="match status" value="1"/>
</dbReference>
<comment type="similarity">
    <text evidence="2">Belongs to the major facilitator superfamily. Sugar transporter (TC 2.A.1.1) family.</text>
</comment>
<organism evidence="9 10">
    <name type="scientific">Saitozyma podzolica</name>
    <dbReference type="NCBI Taxonomy" id="1890683"/>
    <lineage>
        <taxon>Eukaryota</taxon>
        <taxon>Fungi</taxon>
        <taxon>Dikarya</taxon>
        <taxon>Basidiomycota</taxon>
        <taxon>Agaricomycotina</taxon>
        <taxon>Tremellomycetes</taxon>
        <taxon>Tremellales</taxon>
        <taxon>Trimorphomycetaceae</taxon>
        <taxon>Saitozyma</taxon>
    </lineage>
</organism>
<comment type="subcellular location">
    <subcellularLocation>
        <location evidence="1">Membrane</location>
        <topology evidence="1">Multi-pass membrane protein</topology>
    </subcellularLocation>
</comment>
<feature type="transmembrane region" description="Helical" evidence="7">
    <location>
        <begin position="162"/>
        <end position="181"/>
    </location>
</feature>
<keyword evidence="4 7" id="KW-1133">Transmembrane helix</keyword>
<evidence type="ECO:0000256" key="6">
    <source>
        <dbReference type="SAM" id="MobiDB-lite"/>
    </source>
</evidence>
<evidence type="ECO:0000259" key="8">
    <source>
        <dbReference type="PROSITE" id="PS50850"/>
    </source>
</evidence>
<dbReference type="EMBL" id="RSCD01000003">
    <property type="protein sequence ID" value="RSH93895.1"/>
    <property type="molecule type" value="Genomic_DNA"/>
</dbReference>
<evidence type="ECO:0000256" key="7">
    <source>
        <dbReference type="SAM" id="Phobius"/>
    </source>
</evidence>
<evidence type="ECO:0000313" key="10">
    <source>
        <dbReference type="Proteomes" id="UP000279259"/>
    </source>
</evidence>
<dbReference type="Gene3D" id="1.20.1250.20">
    <property type="entry name" value="MFS general substrate transporter like domains"/>
    <property type="match status" value="1"/>
</dbReference>
<gene>
    <name evidence="9" type="ORF">EHS25_006547</name>
</gene>
<evidence type="ECO:0000256" key="5">
    <source>
        <dbReference type="ARBA" id="ARBA00023136"/>
    </source>
</evidence>
<dbReference type="PANTHER" id="PTHR48022:SF2">
    <property type="entry name" value="PLASTIDIC GLUCOSE TRANSPORTER 4"/>
    <property type="match status" value="1"/>
</dbReference>
<name>A0A427YS69_9TREE</name>
<dbReference type="Pfam" id="PF00083">
    <property type="entry name" value="Sugar_tr"/>
    <property type="match status" value="1"/>
</dbReference>
<dbReference type="GO" id="GO:0016020">
    <property type="term" value="C:membrane"/>
    <property type="evidence" value="ECO:0007669"/>
    <property type="project" value="UniProtKB-SubCell"/>
</dbReference>
<dbReference type="Proteomes" id="UP000279259">
    <property type="component" value="Unassembled WGS sequence"/>
</dbReference>
<feature type="domain" description="Major facilitator superfamily (MFS) profile" evidence="8">
    <location>
        <begin position="56"/>
        <end position="207"/>
    </location>
</feature>
<dbReference type="GO" id="GO:0005351">
    <property type="term" value="F:carbohydrate:proton symporter activity"/>
    <property type="evidence" value="ECO:0007669"/>
    <property type="project" value="TreeGrafter"/>
</dbReference>
<dbReference type="PANTHER" id="PTHR48022">
    <property type="entry name" value="PLASTIDIC GLUCOSE TRANSPORTER 4"/>
    <property type="match status" value="1"/>
</dbReference>
<evidence type="ECO:0000256" key="1">
    <source>
        <dbReference type="ARBA" id="ARBA00004141"/>
    </source>
</evidence>
<keyword evidence="5 7" id="KW-0472">Membrane</keyword>
<keyword evidence="10" id="KW-1185">Reference proteome</keyword>
<feature type="transmembrane region" description="Helical" evidence="7">
    <location>
        <begin position="132"/>
        <end position="150"/>
    </location>
</feature>
<protein>
    <recommendedName>
        <fullName evidence="8">Major facilitator superfamily (MFS) profile domain-containing protein</fullName>
    </recommendedName>
</protein>
<dbReference type="InterPro" id="IPR005828">
    <property type="entry name" value="MFS_sugar_transport-like"/>
</dbReference>
<dbReference type="InterPro" id="IPR036259">
    <property type="entry name" value="MFS_trans_sf"/>
</dbReference>